<keyword evidence="2" id="KW-1185">Reference proteome</keyword>
<dbReference type="EMBL" id="JAVFKY010000005">
    <property type="protein sequence ID" value="KAK5576807.1"/>
    <property type="molecule type" value="Genomic_DNA"/>
</dbReference>
<dbReference type="AlphaFoldDB" id="A0AAN7TV90"/>
<evidence type="ECO:0000313" key="2">
    <source>
        <dbReference type="Proteomes" id="UP001344447"/>
    </source>
</evidence>
<accession>A0AAN7TV90</accession>
<name>A0AAN7TV90_9MYCE</name>
<proteinExistence type="predicted"/>
<organism evidence="1 2">
    <name type="scientific">Dictyostelium firmibasis</name>
    <dbReference type="NCBI Taxonomy" id="79012"/>
    <lineage>
        <taxon>Eukaryota</taxon>
        <taxon>Amoebozoa</taxon>
        <taxon>Evosea</taxon>
        <taxon>Eumycetozoa</taxon>
        <taxon>Dictyostelia</taxon>
        <taxon>Dictyosteliales</taxon>
        <taxon>Dictyosteliaceae</taxon>
        <taxon>Dictyostelium</taxon>
    </lineage>
</organism>
<gene>
    <name evidence="1" type="ORF">RB653_007951</name>
</gene>
<protein>
    <submittedName>
        <fullName evidence="1">Uncharacterized protein</fullName>
    </submittedName>
</protein>
<reference evidence="1 2" key="1">
    <citation type="submission" date="2023-11" db="EMBL/GenBank/DDBJ databases">
        <title>Dfirmibasis_genome.</title>
        <authorList>
            <person name="Edelbroek B."/>
            <person name="Kjellin J."/>
            <person name="Jerlstrom-Hultqvist J."/>
            <person name="Soderbom F."/>
        </authorList>
    </citation>
    <scope>NUCLEOTIDE SEQUENCE [LARGE SCALE GENOMIC DNA]</scope>
    <source>
        <strain evidence="1 2">TNS-C-14</strain>
    </source>
</reference>
<sequence length="308" mass="34960">MRCENNRLTDLGQGSVKIKEINEESQLLDWFSDFEEMDSVLLQDGVEFNNGHPMVKSQAPSITFKNLGEFIKYLEENNCDDIEVSPCSKSHTFNRPVSTPRLIIKPTWCVYGNSLNTEFFFSCLKDKTCGDIIVDHFEPLVSTPTDFLLSKGGQRILDTPNAGGSSVWSEVLSFEVLNHVFGAQLRKTETEIEYAPGSKITDFSVDINNSHIGVSVVRIINFFDLNGRTYKAVFTPEYARNLLYKKLFGVIASTEAVVEKWEKQILYVWTTSSCVADIIVQEYWKVPAKLRSNTLVYVNHATNSEFLF</sequence>
<comment type="caution">
    <text evidence="1">The sequence shown here is derived from an EMBL/GenBank/DDBJ whole genome shotgun (WGS) entry which is preliminary data.</text>
</comment>
<evidence type="ECO:0000313" key="1">
    <source>
        <dbReference type="EMBL" id="KAK5576807.1"/>
    </source>
</evidence>
<dbReference type="Proteomes" id="UP001344447">
    <property type="component" value="Unassembled WGS sequence"/>
</dbReference>